<name>A0ABX4PYT4_9PSED</name>
<keyword evidence="2" id="KW-1185">Reference proteome</keyword>
<organism evidence="1 2">
    <name type="scientific">Pseudomonas baetica</name>
    <dbReference type="NCBI Taxonomy" id="674054"/>
    <lineage>
        <taxon>Bacteria</taxon>
        <taxon>Pseudomonadati</taxon>
        <taxon>Pseudomonadota</taxon>
        <taxon>Gammaproteobacteria</taxon>
        <taxon>Pseudomonadales</taxon>
        <taxon>Pseudomonadaceae</taxon>
        <taxon>Pseudomonas</taxon>
    </lineage>
</organism>
<dbReference type="Pfam" id="PF14022">
    <property type="entry name" value="DUF4238"/>
    <property type="match status" value="1"/>
</dbReference>
<accession>A0ABX4PYT4</accession>
<dbReference type="InterPro" id="IPR025332">
    <property type="entry name" value="DUF4238"/>
</dbReference>
<dbReference type="RefSeq" id="WP_100846119.1">
    <property type="nucleotide sequence ID" value="NZ_PHHE01000001.1"/>
</dbReference>
<sequence length="284" mass="31449">MSEPIYHHYVSAGYLRGFAKSGKHDVVHCVDLVVKKGFPQNVKNVAGEDHFNRLHNHPDPNLLERSYANEIEGPGIAALTRVVKSCSFSNTADREAALLLFSLFAARNPHDRQRLEKTIQPLNQVLIASALGAEALNSPEALAALQMNSSKHAYFELGLIGEIHQCLLERKWRFLQASNGSPGFITSDYPVNLIAHPGRPDDGWGLGFALRDVSIFIPLSKDIAVLGDYEANERVIPLEKTEVAAFNSRIIGNATRQIYAHSDEFEFISLDNRLLTGKELPAII</sequence>
<dbReference type="EMBL" id="PHHE01000001">
    <property type="protein sequence ID" value="PKA69064.1"/>
    <property type="molecule type" value="Genomic_DNA"/>
</dbReference>
<comment type="caution">
    <text evidence="1">The sequence shown here is derived from an EMBL/GenBank/DDBJ whole genome shotgun (WGS) entry which is preliminary data.</text>
</comment>
<dbReference type="Proteomes" id="UP000232455">
    <property type="component" value="Unassembled WGS sequence"/>
</dbReference>
<gene>
    <name evidence="1" type="ORF">ATI02_1882</name>
</gene>
<evidence type="ECO:0000313" key="2">
    <source>
        <dbReference type="Proteomes" id="UP000232455"/>
    </source>
</evidence>
<protein>
    <submittedName>
        <fullName evidence="1">Uncharacterized protein DUF4238</fullName>
    </submittedName>
</protein>
<proteinExistence type="predicted"/>
<reference evidence="1 2" key="1">
    <citation type="submission" date="2017-11" db="EMBL/GenBank/DDBJ databases">
        <title>Genome sequencing of a diverse group of Pseudomonas species.</title>
        <authorList>
            <person name="Loper J."/>
        </authorList>
    </citation>
    <scope>NUCLEOTIDE SEQUENCE [LARGE SCALE GENOMIC DNA]</scope>
    <source>
        <strain evidence="1 2">LMG 25716</strain>
    </source>
</reference>
<evidence type="ECO:0000313" key="1">
    <source>
        <dbReference type="EMBL" id="PKA69064.1"/>
    </source>
</evidence>